<proteinExistence type="predicted"/>
<gene>
    <name evidence="1" type="ORF">SDC9_46223</name>
</gene>
<organism evidence="1">
    <name type="scientific">bioreactor metagenome</name>
    <dbReference type="NCBI Taxonomy" id="1076179"/>
    <lineage>
        <taxon>unclassified sequences</taxon>
        <taxon>metagenomes</taxon>
        <taxon>ecological metagenomes</taxon>
    </lineage>
</organism>
<accession>A0A644W946</accession>
<dbReference type="EMBL" id="VSSQ01000702">
    <property type="protein sequence ID" value="MPM00001.1"/>
    <property type="molecule type" value="Genomic_DNA"/>
</dbReference>
<sequence>MEGTWTAILACTVDGISGTIGRTVTTILEDGALSMLEVMVRTFSGTGIFCTSTDITCTCSGINGFCRATVKLLTGSAKGATTGISTCGCSITNGLDFALAASGVGAMMGLESS</sequence>
<protein>
    <submittedName>
        <fullName evidence="1">Uncharacterized protein</fullName>
    </submittedName>
</protein>
<name>A0A644W946_9ZZZZ</name>
<dbReference type="AlphaFoldDB" id="A0A644W946"/>
<comment type="caution">
    <text evidence="1">The sequence shown here is derived from an EMBL/GenBank/DDBJ whole genome shotgun (WGS) entry which is preliminary data.</text>
</comment>
<evidence type="ECO:0000313" key="1">
    <source>
        <dbReference type="EMBL" id="MPM00001.1"/>
    </source>
</evidence>
<reference evidence="1" key="1">
    <citation type="submission" date="2019-08" db="EMBL/GenBank/DDBJ databases">
        <authorList>
            <person name="Kucharzyk K."/>
            <person name="Murdoch R.W."/>
            <person name="Higgins S."/>
            <person name="Loffler F."/>
        </authorList>
    </citation>
    <scope>NUCLEOTIDE SEQUENCE</scope>
</reference>